<dbReference type="Proteomes" id="UP000501346">
    <property type="component" value="Chromosome ScXII"/>
</dbReference>
<dbReference type="PANTHER" id="PTHR12801">
    <property type="entry name" value="RNA EXONUCLEASE REXO1 / RECO3 FAMILY MEMBER-RELATED"/>
    <property type="match status" value="1"/>
</dbReference>
<keyword evidence="7" id="KW-0378">Hydrolase</keyword>
<evidence type="ECO:0000313" key="13">
    <source>
        <dbReference type="EMBL" id="QID81080.1"/>
    </source>
</evidence>
<dbReference type="FunFam" id="3.30.420.10:FF:000031">
    <property type="entry name" value="RNA exonuclease 1"/>
    <property type="match status" value="1"/>
</dbReference>
<evidence type="ECO:0000256" key="1">
    <source>
        <dbReference type="ARBA" id="ARBA00004123"/>
    </source>
</evidence>
<dbReference type="InterPro" id="IPR013520">
    <property type="entry name" value="Ribonucl_H"/>
</dbReference>
<dbReference type="CDD" id="cd06145">
    <property type="entry name" value="REX1_like"/>
    <property type="match status" value="1"/>
</dbReference>
<evidence type="ECO:0000256" key="4">
    <source>
        <dbReference type="ARBA" id="ARBA00022490"/>
    </source>
</evidence>
<dbReference type="GO" id="GO:0003676">
    <property type="term" value="F:nucleic acid binding"/>
    <property type="evidence" value="ECO:0007669"/>
    <property type="project" value="InterPro"/>
</dbReference>
<dbReference type="GO" id="GO:0005737">
    <property type="term" value="C:cytoplasm"/>
    <property type="evidence" value="ECO:0007669"/>
    <property type="project" value="UniProtKB-SubCell"/>
</dbReference>
<evidence type="ECO:0000256" key="5">
    <source>
        <dbReference type="ARBA" id="ARBA00022552"/>
    </source>
</evidence>
<name>A0A6C1DWU4_SACPS</name>
<keyword evidence="8 13" id="KW-0269">Exonuclease</keyword>
<dbReference type="InterPro" id="IPR034922">
    <property type="entry name" value="REX1-like_exo"/>
</dbReference>
<evidence type="ECO:0000256" key="9">
    <source>
        <dbReference type="ARBA" id="ARBA00023242"/>
    </source>
</evidence>
<gene>
    <name evidence="13" type="primary">REX3_1</name>
    <name evidence="13" type="ORF">GRS66_003438</name>
</gene>
<dbReference type="Gene3D" id="3.30.420.10">
    <property type="entry name" value="Ribonuclease H-like superfamily/Ribonuclease H"/>
    <property type="match status" value="1"/>
</dbReference>
<comment type="subcellular location">
    <subcellularLocation>
        <location evidence="2">Cytoplasm</location>
    </subcellularLocation>
    <subcellularLocation>
        <location evidence="1">Nucleus</location>
    </subcellularLocation>
</comment>
<evidence type="ECO:0000256" key="7">
    <source>
        <dbReference type="ARBA" id="ARBA00022801"/>
    </source>
</evidence>
<dbReference type="GO" id="GO:0005634">
    <property type="term" value="C:nucleus"/>
    <property type="evidence" value="ECO:0007669"/>
    <property type="project" value="UniProtKB-SubCell"/>
</dbReference>
<sequence length="404" mass="45917">MGSLLRPVDLVNQPLGFQERYKILQKLFKQLQKAYAHTKGTNIDLERLATRLEVHVAKNSLSGQSYKFNMSILLRDVLKYKGDLSKIKINGRPLKGAKPHLSSIGNANSITTKSKAMEALKALILDSKVLEKNGYIVKEMRNKTNDDNSTQLYAPCLRCSTHFKKTDIMEKTLCRYHPLKRIYNRDTKNHQYPCCGETTDSVSFLRLGCKTFFHHVFRGESYDELCKISKFSSTDDIDGVENVLSLDCEMAFTSLGYEMIRLTIVDFFTGKTLFDHVIQPIGDIVDLNSDFSGVHEIDRTNCPTYKEALDVFLSENLINKNSILIGHGLENDLNVMRLFHNKVIDTAILYSKTKFKVSLKNLAFEVLSRKIQNGEHDSSQDAIATMDVVKVKIGISPSQNKWEK</sequence>
<accession>A0A6C1DWU4</accession>
<reference evidence="13 14" key="1">
    <citation type="journal article" date="2019" name="BMC Genomics">
        <title>Chromosome level assembly and comparative genome analysis confirm lager-brewing yeasts originated from a single hybridization.</title>
        <authorList>
            <person name="Salazar A.N."/>
            <person name="Gorter de Vries A.R."/>
            <person name="van den Broek M."/>
            <person name="Brouwers N."/>
            <person name="de la Torre Cortes P."/>
            <person name="Kuijpers N.G.A."/>
            <person name="Daran J.G."/>
            <person name="Abeel T."/>
        </authorList>
    </citation>
    <scope>NUCLEOTIDE SEQUENCE [LARGE SCALE GENOMIC DNA]</scope>
    <source>
        <strain evidence="13 14">CBS 1483</strain>
    </source>
</reference>
<evidence type="ECO:0000256" key="8">
    <source>
        <dbReference type="ARBA" id="ARBA00022839"/>
    </source>
</evidence>
<dbReference type="EMBL" id="CP048993">
    <property type="protein sequence ID" value="QID81080.1"/>
    <property type="molecule type" value="Genomic_DNA"/>
</dbReference>
<comment type="similarity">
    <text evidence="3">Belongs to the REXO1/REXO3 family.</text>
</comment>
<dbReference type="PANTHER" id="PTHR12801:SF118">
    <property type="entry name" value="RNA EXONUCLEASE 3"/>
    <property type="match status" value="1"/>
</dbReference>
<evidence type="ECO:0000256" key="6">
    <source>
        <dbReference type="ARBA" id="ARBA00022722"/>
    </source>
</evidence>
<keyword evidence="5" id="KW-0698">rRNA processing</keyword>
<dbReference type="SMART" id="SM00479">
    <property type="entry name" value="EXOIII"/>
    <property type="match status" value="1"/>
</dbReference>
<dbReference type="AlphaFoldDB" id="A0A6C1DWU4"/>
<protein>
    <recommendedName>
        <fullName evidence="11">RNA exonuclease 3</fullName>
    </recommendedName>
</protein>
<evidence type="ECO:0000256" key="11">
    <source>
        <dbReference type="ARBA" id="ARBA00039985"/>
    </source>
</evidence>
<evidence type="ECO:0000256" key="10">
    <source>
        <dbReference type="ARBA" id="ARBA00037201"/>
    </source>
</evidence>
<feature type="domain" description="Exonuclease" evidence="12">
    <location>
        <begin position="242"/>
        <end position="398"/>
    </location>
</feature>
<organism evidence="13 14">
    <name type="scientific">Saccharomyces pastorianus</name>
    <name type="common">Lager yeast</name>
    <name type="synonym">Saccharomyces cerevisiae x Saccharomyces eubayanus</name>
    <dbReference type="NCBI Taxonomy" id="27292"/>
    <lineage>
        <taxon>Eukaryota</taxon>
        <taxon>Fungi</taxon>
        <taxon>Dikarya</taxon>
        <taxon>Ascomycota</taxon>
        <taxon>Saccharomycotina</taxon>
        <taxon>Saccharomycetes</taxon>
        <taxon>Saccharomycetales</taxon>
        <taxon>Saccharomycetaceae</taxon>
        <taxon>Saccharomyces</taxon>
    </lineage>
</organism>
<dbReference type="InterPro" id="IPR047021">
    <property type="entry name" value="REXO1/3/4-like"/>
</dbReference>
<dbReference type="GO" id="GO:0006364">
    <property type="term" value="P:rRNA processing"/>
    <property type="evidence" value="ECO:0007669"/>
    <property type="project" value="UniProtKB-KW"/>
</dbReference>
<evidence type="ECO:0000256" key="2">
    <source>
        <dbReference type="ARBA" id="ARBA00004496"/>
    </source>
</evidence>
<dbReference type="OrthoDB" id="3996471at2759"/>
<keyword evidence="6" id="KW-0540">Nuclease</keyword>
<keyword evidence="14" id="KW-1185">Reference proteome</keyword>
<evidence type="ECO:0000259" key="12">
    <source>
        <dbReference type="SMART" id="SM00479"/>
    </source>
</evidence>
<dbReference type="InterPro" id="IPR036397">
    <property type="entry name" value="RNaseH_sf"/>
</dbReference>
<keyword evidence="4" id="KW-0963">Cytoplasm</keyword>
<dbReference type="InterPro" id="IPR012337">
    <property type="entry name" value="RNaseH-like_sf"/>
</dbReference>
<dbReference type="GO" id="GO:0004527">
    <property type="term" value="F:exonuclease activity"/>
    <property type="evidence" value="ECO:0007669"/>
    <property type="project" value="UniProtKB-KW"/>
</dbReference>
<evidence type="ECO:0000313" key="14">
    <source>
        <dbReference type="Proteomes" id="UP000501346"/>
    </source>
</evidence>
<dbReference type="SUPFAM" id="SSF53098">
    <property type="entry name" value="Ribonuclease H-like"/>
    <property type="match status" value="1"/>
</dbReference>
<proteinExistence type="inferred from homology"/>
<keyword evidence="9" id="KW-0539">Nucleus</keyword>
<evidence type="ECO:0000256" key="3">
    <source>
        <dbReference type="ARBA" id="ARBA00006357"/>
    </source>
</evidence>
<dbReference type="Pfam" id="PF00929">
    <property type="entry name" value="RNase_T"/>
    <property type="match status" value="1"/>
</dbReference>
<dbReference type="GO" id="GO:0010629">
    <property type="term" value="P:negative regulation of gene expression"/>
    <property type="evidence" value="ECO:0007669"/>
    <property type="project" value="UniProtKB-ARBA"/>
</dbReference>
<comment type="function">
    <text evidence="10">3' to 5' exoribonuclease required for proper 3' end maturation of MRP RNA and of the U5L snRNA.</text>
</comment>